<dbReference type="PANTHER" id="PTHR10775:SF166">
    <property type="entry name" value="OS04G0146034 PROTEIN"/>
    <property type="match status" value="1"/>
</dbReference>
<dbReference type="AlphaFoldDB" id="A0AA36ECE8"/>
<dbReference type="Proteomes" id="UP001177003">
    <property type="component" value="Chromosome 6"/>
</dbReference>
<sequence length="270" mass="31136">MDNYFVWYAHGESLPTHDVGQCSNPVSSQRVRQCIDSEMAQDINDDLGEYTRYEQMVMESMHQNTDTYYQQGPQDPNQSAEKFYTMLRLANEPLWDGSEKASTLCTTTRLLNWKSECNVSDSTFNKLLPIFKDSIPGGEKVPTNFYETKKMLKPLELPSERIHVCINHCMLFNGKNSDMERCRTKPRGVYEGIEPEAKVADDENIEADGLFQIDERFELPNDITSERLCLVTHTNPIGEDEEFEVEEYTSDEADEMDFSDHDSDENELDC</sequence>
<evidence type="ECO:0000313" key="2">
    <source>
        <dbReference type="EMBL" id="CAI9291326.1"/>
    </source>
</evidence>
<name>A0AA36ECE8_LACSI</name>
<dbReference type="EMBL" id="OX465082">
    <property type="protein sequence ID" value="CAI9291326.1"/>
    <property type="molecule type" value="Genomic_DNA"/>
</dbReference>
<protein>
    <submittedName>
        <fullName evidence="2">Uncharacterized protein</fullName>
    </submittedName>
</protein>
<proteinExistence type="predicted"/>
<organism evidence="2 3">
    <name type="scientific">Lactuca saligna</name>
    <name type="common">Willowleaf lettuce</name>
    <dbReference type="NCBI Taxonomy" id="75948"/>
    <lineage>
        <taxon>Eukaryota</taxon>
        <taxon>Viridiplantae</taxon>
        <taxon>Streptophyta</taxon>
        <taxon>Embryophyta</taxon>
        <taxon>Tracheophyta</taxon>
        <taxon>Spermatophyta</taxon>
        <taxon>Magnoliopsida</taxon>
        <taxon>eudicotyledons</taxon>
        <taxon>Gunneridae</taxon>
        <taxon>Pentapetalae</taxon>
        <taxon>asterids</taxon>
        <taxon>campanulids</taxon>
        <taxon>Asterales</taxon>
        <taxon>Asteraceae</taxon>
        <taxon>Cichorioideae</taxon>
        <taxon>Cichorieae</taxon>
        <taxon>Lactucinae</taxon>
        <taxon>Lactuca</taxon>
    </lineage>
</organism>
<dbReference type="PANTHER" id="PTHR10775">
    <property type="entry name" value="OS08G0208400 PROTEIN"/>
    <property type="match status" value="1"/>
</dbReference>
<reference evidence="2" key="1">
    <citation type="submission" date="2023-04" db="EMBL/GenBank/DDBJ databases">
        <authorList>
            <person name="Vijverberg K."/>
            <person name="Xiong W."/>
            <person name="Schranz E."/>
        </authorList>
    </citation>
    <scope>NUCLEOTIDE SEQUENCE</scope>
</reference>
<feature type="region of interest" description="Disordered" evidence="1">
    <location>
        <begin position="239"/>
        <end position="270"/>
    </location>
</feature>
<evidence type="ECO:0000313" key="3">
    <source>
        <dbReference type="Proteomes" id="UP001177003"/>
    </source>
</evidence>
<keyword evidence="3" id="KW-1185">Reference proteome</keyword>
<gene>
    <name evidence="2" type="ORF">LSALG_LOCUS30476</name>
</gene>
<evidence type="ECO:0000256" key="1">
    <source>
        <dbReference type="SAM" id="MobiDB-lite"/>
    </source>
</evidence>
<accession>A0AA36ECE8</accession>